<sequence length="122" mass="13697">MKKEFDTGGWTEAELRELVVKLNRHLKAKDPIDLEAELIQHYKRCKESADIAYQSLASGMATAGAAAVLTAATGALKELARLQTDLYNADRVKKLEKCMIAVLKEFGDREELLARFEELLEE</sequence>
<reference evidence="1" key="1">
    <citation type="submission" date="2022-10" db="EMBL/GenBank/DDBJ databases">
        <authorList>
            <person name="Boutroux M."/>
        </authorList>
    </citation>
    <scope>NUCLEOTIDE SEQUENCE</scope>
    <source>
        <strain evidence="1">51.81</strain>
    </source>
</reference>
<proteinExistence type="predicted"/>
<dbReference type="EMBL" id="JAPQFL010000001">
    <property type="protein sequence ID" value="MDD9326736.1"/>
    <property type="molecule type" value="Genomic_DNA"/>
</dbReference>
<dbReference type="RefSeq" id="WP_274584083.1">
    <property type="nucleotide sequence ID" value="NZ_CP146598.1"/>
</dbReference>
<name>A0A9X4DZP9_9NEIS</name>
<dbReference type="AlphaFoldDB" id="A0A9X4DZP9"/>
<gene>
    <name evidence="1" type="ORF">ORY91_000103</name>
    <name evidence="2" type="ORF">V9W64_10830</name>
</gene>
<dbReference type="Proteomes" id="UP001149607">
    <property type="component" value="Chromosome"/>
</dbReference>
<dbReference type="EMBL" id="CP146598">
    <property type="protein sequence ID" value="WWY03158.1"/>
    <property type="molecule type" value="Genomic_DNA"/>
</dbReference>
<keyword evidence="3" id="KW-1185">Reference proteome</keyword>
<organism evidence="1">
    <name type="scientific">Neisseria leonii</name>
    <dbReference type="NCBI Taxonomy" id="2995413"/>
    <lineage>
        <taxon>Bacteria</taxon>
        <taxon>Pseudomonadati</taxon>
        <taxon>Pseudomonadota</taxon>
        <taxon>Betaproteobacteria</taxon>
        <taxon>Neisseriales</taxon>
        <taxon>Neisseriaceae</taxon>
        <taxon>Neisseria</taxon>
    </lineage>
</organism>
<protein>
    <submittedName>
        <fullName evidence="1">Uncharacterized protein</fullName>
    </submittedName>
</protein>
<reference evidence="2" key="2">
    <citation type="submission" date="2024-02" db="EMBL/GenBank/DDBJ databases">
        <title>Neisseria leonii sp. nov.</title>
        <authorList>
            <person name="Boutroux M."/>
            <person name="Favre-Rochex S."/>
            <person name="Gorgette O."/>
            <person name="Touak G."/>
            <person name="Muhle E."/>
            <person name="Chesneau O."/>
            <person name="Clermont D."/>
            <person name="Rahi P."/>
        </authorList>
    </citation>
    <scope>NUCLEOTIDE SEQUENCE</scope>
    <source>
        <strain evidence="2">51.81</strain>
    </source>
</reference>
<evidence type="ECO:0000313" key="1">
    <source>
        <dbReference type="EMBL" id="MDD9326736.1"/>
    </source>
</evidence>
<accession>A0A9X4DZP9</accession>
<evidence type="ECO:0000313" key="3">
    <source>
        <dbReference type="Proteomes" id="UP001149607"/>
    </source>
</evidence>
<evidence type="ECO:0000313" key="2">
    <source>
        <dbReference type="EMBL" id="WWY03158.1"/>
    </source>
</evidence>